<evidence type="ECO:0000256" key="5">
    <source>
        <dbReference type="ARBA" id="ARBA00023065"/>
    </source>
</evidence>
<dbReference type="GO" id="GO:0000221">
    <property type="term" value="C:vacuolar proton-transporting V-type ATPase, V1 domain"/>
    <property type="evidence" value="ECO:0000318"/>
    <property type="project" value="GO_Central"/>
</dbReference>
<dbReference type="OrthoDB" id="250802at2759"/>
<dbReference type="FunFam" id="1.20.5.2950:FF:000001">
    <property type="entry name" value="V-type proton ATPase subunit G"/>
    <property type="match status" value="1"/>
</dbReference>
<dbReference type="OMA" id="NSQSKLM"/>
<keyword evidence="5 6" id="KW-0406">Ion transport</keyword>
<comment type="subunit">
    <text evidence="6">V-ATPase is a heteromultimeric enzyme made up of two complexes: the ATP-hydrolytic V1 complex and the proton translocation V0 complex.</text>
</comment>
<dbReference type="GO" id="GO:0016887">
    <property type="term" value="F:ATP hydrolysis activity"/>
    <property type="evidence" value="ECO:0000318"/>
    <property type="project" value="GO_Central"/>
</dbReference>
<comment type="caution">
    <text evidence="8">The sequence shown here is derived from an EMBL/GenBank/DDBJ whole genome shotgun (WGS) entry which is preliminary data.</text>
</comment>
<evidence type="ECO:0000256" key="3">
    <source>
        <dbReference type="ARBA" id="ARBA00022448"/>
    </source>
</evidence>
<dbReference type="PANTHER" id="PTHR12713:SF11">
    <property type="entry name" value="V-TYPE PROTON ATPASE SUBUNIT G"/>
    <property type="match status" value="1"/>
</dbReference>
<protein>
    <recommendedName>
        <fullName evidence="6">V-type proton ATPase subunit G</fullName>
    </recommendedName>
</protein>
<dbReference type="GO" id="GO:0046961">
    <property type="term" value="F:proton-transporting ATPase activity, rotational mechanism"/>
    <property type="evidence" value="ECO:0000318"/>
    <property type="project" value="GO_Central"/>
</dbReference>
<dbReference type="InterPro" id="IPR005124">
    <property type="entry name" value="V-ATPase_G"/>
</dbReference>
<evidence type="ECO:0000256" key="7">
    <source>
        <dbReference type="SAM" id="Coils"/>
    </source>
</evidence>
<dbReference type="EMBL" id="LFYR01000809">
    <property type="protein sequence ID" value="KMZ68884.1"/>
    <property type="molecule type" value="Genomic_DNA"/>
</dbReference>
<keyword evidence="3 6" id="KW-0813">Transport</keyword>
<comment type="function">
    <text evidence="6">Subunit of the V1 complex of vacuolar(H+)-ATPase (V-ATPase), a multisubunit enzyme composed of a peripheral complex (V1) that hydrolyzes ATP and a membrane integral complex (V0) that translocates protons. V-ATPase is responsible for acidifying and maintaining the pH of intracellular compartments and in some cell types, is targeted to the plasma membrane, where it is responsible for acidifying the extracellular environment.</text>
</comment>
<name>A0A0K9PIT7_ZOSMR</name>
<reference evidence="9" key="1">
    <citation type="journal article" date="2016" name="Nature">
        <title>The genome of the seagrass Zostera marina reveals angiosperm adaptation to the sea.</title>
        <authorList>
            <person name="Olsen J.L."/>
            <person name="Rouze P."/>
            <person name="Verhelst B."/>
            <person name="Lin Y.-C."/>
            <person name="Bayer T."/>
            <person name="Collen J."/>
            <person name="Dattolo E."/>
            <person name="De Paoli E."/>
            <person name="Dittami S."/>
            <person name="Maumus F."/>
            <person name="Michel G."/>
            <person name="Kersting A."/>
            <person name="Lauritano C."/>
            <person name="Lohaus R."/>
            <person name="Toepel M."/>
            <person name="Tonon T."/>
            <person name="Vanneste K."/>
            <person name="Amirebrahimi M."/>
            <person name="Brakel J."/>
            <person name="Bostroem C."/>
            <person name="Chovatia M."/>
            <person name="Grimwood J."/>
            <person name="Jenkins J.W."/>
            <person name="Jueterbock A."/>
            <person name="Mraz A."/>
            <person name="Stam W.T."/>
            <person name="Tice H."/>
            <person name="Bornberg-Bauer E."/>
            <person name="Green P.J."/>
            <person name="Pearson G.A."/>
            <person name="Procaccini G."/>
            <person name="Duarte C.M."/>
            <person name="Schmutz J."/>
            <person name="Reusch T.B.H."/>
            <person name="Van de Peer Y."/>
        </authorList>
    </citation>
    <scope>NUCLEOTIDE SEQUENCE [LARGE SCALE GENOMIC DNA]</scope>
    <source>
        <strain evidence="9">cv. Finnish</strain>
    </source>
</reference>
<accession>A0A0K9PIT7</accession>
<proteinExistence type="inferred from homology"/>
<keyword evidence="4 6" id="KW-0375">Hydrogen ion transport</keyword>
<keyword evidence="9" id="KW-1185">Reference proteome</keyword>
<evidence type="ECO:0000256" key="1">
    <source>
        <dbReference type="ARBA" id="ARBA00003847"/>
    </source>
</evidence>
<dbReference type="AlphaFoldDB" id="A0A0K9PIT7"/>
<evidence type="ECO:0000256" key="2">
    <source>
        <dbReference type="ARBA" id="ARBA00010066"/>
    </source>
</evidence>
<dbReference type="NCBIfam" id="TIGR01147">
    <property type="entry name" value="V_ATP_synt_G"/>
    <property type="match status" value="1"/>
</dbReference>
<dbReference type="PANTHER" id="PTHR12713">
    <property type="entry name" value="VACUOLAR ATP SYNTHASE SUBUNIT G"/>
    <property type="match status" value="1"/>
</dbReference>
<evidence type="ECO:0000256" key="4">
    <source>
        <dbReference type="ARBA" id="ARBA00022781"/>
    </source>
</evidence>
<evidence type="ECO:0000313" key="8">
    <source>
        <dbReference type="EMBL" id="KMZ68884.1"/>
    </source>
</evidence>
<comment type="function">
    <text evidence="1">Catalytic subunit of the peripheral V1 complex of vacuolar ATPase (V-ATPase). V-ATPase is responsible for acidifying a variety of intracellular compartments in eukaryotic cells.</text>
</comment>
<dbReference type="Pfam" id="PF03179">
    <property type="entry name" value="V-ATPase_G"/>
    <property type="match status" value="1"/>
</dbReference>
<evidence type="ECO:0000313" key="9">
    <source>
        <dbReference type="Proteomes" id="UP000036987"/>
    </source>
</evidence>
<evidence type="ECO:0000256" key="6">
    <source>
        <dbReference type="RuleBase" id="RU364019"/>
    </source>
</evidence>
<keyword evidence="7" id="KW-0175">Coiled coil</keyword>
<dbReference type="STRING" id="29655.A0A0K9PIT7"/>
<comment type="similarity">
    <text evidence="2 6">Belongs to the V-ATPase G subunit family.</text>
</comment>
<sequence>MNIISRSNILPITDSDIFSLRLQIFRLFNSQSKLMDSGKRQDGGIQLLLSAEQEAQQIITAARNYKIARLRQARENAEKEVADFRAEMELQFKKKVEQSSGDSGKNVMRLDRETDTNIKHLRSDASRASNDVVDMLLKRVITTKH</sequence>
<gene>
    <name evidence="8" type="ORF">ZOSMA_228G00160</name>
</gene>
<feature type="coiled-coil region" evidence="7">
    <location>
        <begin position="67"/>
        <end position="94"/>
    </location>
</feature>
<dbReference type="Gene3D" id="1.20.5.2950">
    <property type="match status" value="1"/>
</dbReference>
<dbReference type="Proteomes" id="UP000036987">
    <property type="component" value="Unassembled WGS sequence"/>
</dbReference>
<organism evidence="8 9">
    <name type="scientific">Zostera marina</name>
    <name type="common">Eelgrass</name>
    <dbReference type="NCBI Taxonomy" id="29655"/>
    <lineage>
        <taxon>Eukaryota</taxon>
        <taxon>Viridiplantae</taxon>
        <taxon>Streptophyta</taxon>
        <taxon>Embryophyta</taxon>
        <taxon>Tracheophyta</taxon>
        <taxon>Spermatophyta</taxon>
        <taxon>Magnoliopsida</taxon>
        <taxon>Liliopsida</taxon>
        <taxon>Zosteraceae</taxon>
        <taxon>Zostera</taxon>
    </lineage>
</organism>